<dbReference type="GO" id="GO:0038163">
    <property type="term" value="P:thrombopoietin-mediated signaling pathway"/>
    <property type="evidence" value="ECO:0007669"/>
    <property type="project" value="UniProtKB-ARBA"/>
</dbReference>
<dbReference type="Gene3D" id="2.30.29.30">
    <property type="entry name" value="Pleckstrin-homology domain (PH domain)/Phosphotyrosine-binding domain (PTB)"/>
    <property type="match status" value="1"/>
</dbReference>
<dbReference type="InterPro" id="IPR011993">
    <property type="entry name" value="PH-like_dom_sf"/>
</dbReference>
<dbReference type="FunFam" id="3.30.505.10:FF:000008">
    <property type="entry name" value="SH2B adapter protein 1 isoform 2"/>
    <property type="match status" value="1"/>
</dbReference>
<dbReference type="InterPro" id="IPR036860">
    <property type="entry name" value="SH2_dom_sf"/>
</dbReference>
<organism evidence="13 14">
    <name type="scientific">Brachypteracias leptosomus</name>
    <name type="common">short-legged ground-roller</name>
    <dbReference type="NCBI Taxonomy" id="135165"/>
    <lineage>
        <taxon>Eukaryota</taxon>
        <taxon>Metazoa</taxon>
        <taxon>Chordata</taxon>
        <taxon>Craniata</taxon>
        <taxon>Vertebrata</taxon>
        <taxon>Euteleostomi</taxon>
        <taxon>Archelosauria</taxon>
        <taxon>Archosauria</taxon>
        <taxon>Dinosauria</taxon>
        <taxon>Saurischia</taxon>
        <taxon>Theropoda</taxon>
        <taxon>Coelurosauria</taxon>
        <taxon>Aves</taxon>
        <taxon>Neognathae</taxon>
        <taxon>Neoaves</taxon>
        <taxon>Telluraves</taxon>
        <taxon>Coraciimorphae</taxon>
        <taxon>Coraciiformes</taxon>
        <taxon>Brachypteraciidae</taxon>
        <taxon>Brachypteracias</taxon>
    </lineage>
</organism>
<dbReference type="GO" id="GO:0060761">
    <property type="term" value="P:negative regulation of response to cytokine stimulus"/>
    <property type="evidence" value="ECO:0007669"/>
    <property type="project" value="UniProtKB-ARBA"/>
</dbReference>
<evidence type="ECO:0000256" key="7">
    <source>
        <dbReference type="ARBA" id="ARBA00077339"/>
    </source>
</evidence>
<comment type="caution">
    <text evidence="13">The sequence shown here is derived from an EMBL/GenBank/DDBJ whole genome shotgun (WGS) entry which is preliminary data.</text>
</comment>
<sequence>RGRLAGATAMNGHALPAGTPAHPRGWHEFCELHAISTAKELARHYLRFATEHPHHDLLAAENFSVHFTDLFQQYFCHEVKEGFAMSQLRILPAGPARDYRETHRRHVDASVGTAPTKAESEPGARPEQPTRAPEATPTTGLRKSWSSEELVGPARRPFSLSQLRRSWRSLFRRRSSDALPGDGDGEAVAEVALKPGLGKRILPWGLSREQPPEVRKEGVLKYGLLDETSLDSGTRWQRCRLVLRRAGMPDGEEYVLELFDPPKGSKPKLLAACSSIQEVRRCTRLEMPDNLHTFVLKVTNATDVVFEAGDEQQLNSWTAEIRECTRRGSDVGDPDLLACQHPDPMATSPDTTSQGATPGGPGEAAGPKMEQFLSSCPWFHGPISRVKAAQLVQLGGLEGHGVFLVRQSETRRGEFVLTFNFQGRAKHLRLALTERGQCRVQHLRFSSIVEMLHHFHRYPIPLECGTACDVRLSSYVVVLPQTQASPPTTHLSPPPAAPGSSSTVPLPLPVPSWSPDFSLTPSSSSCPRGPDETPPAHPSEQIFHLVPPPAELAQSLRPGPRHRDSDYEVEAPGRGHTRAIDNQYTPL</sequence>
<dbReference type="InterPro" id="IPR015012">
    <property type="entry name" value="Phe_ZIP"/>
</dbReference>
<evidence type="ECO:0000256" key="8">
    <source>
        <dbReference type="ARBA" id="ARBA00080880"/>
    </source>
</evidence>
<feature type="domain" description="SH2" evidence="11">
    <location>
        <begin position="378"/>
        <end position="476"/>
    </location>
</feature>
<dbReference type="SMART" id="SM00233">
    <property type="entry name" value="PH"/>
    <property type="match status" value="1"/>
</dbReference>
<dbReference type="GO" id="GO:0005068">
    <property type="term" value="F:transmembrane receptor protein tyrosine kinase adaptor activity"/>
    <property type="evidence" value="ECO:0007669"/>
    <property type="project" value="TreeGrafter"/>
</dbReference>
<dbReference type="GO" id="GO:0061515">
    <property type="term" value="P:myeloid cell development"/>
    <property type="evidence" value="ECO:0007669"/>
    <property type="project" value="UniProtKB-ARBA"/>
</dbReference>
<feature type="non-terminal residue" evidence="13">
    <location>
        <position position="1"/>
    </location>
</feature>
<accession>A0A7L2V209</accession>
<evidence type="ECO:0000259" key="12">
    <source>
        <dbReference type="PROSITE" id="PS50003"/>
    </source>
</evidence>
<dbReference type="InterPro" id="IPR030523">
    <property type="entry name" value="SH2B"/>
</dbReference>
<protein>
    <recommendedName>
        <fullName evidence="5">SH2B adapter protein 3</fullName>
    </recommendedName>
    <alternativeName>
        <fullName evidence="7">Lymphocyte adapter protein</fullName>
    </alternativeName>
    <alternativeName>
        <fullName evidence="6">Lymphocyte-specific adapter protein Lnk</fullName>
    </alternativeName>
    <alternativeName>
        <fullName evidence="8">Signal transduction protein Lnk</fullName>
    </alternativeName>
</protein>
<dbReference type="Pfam" id="PF08916">
    <property type="entry name" value="Phe_ZIP"/>
    <property type="match status" value="1"/>
</dbReference>
<feature type="non-terminal residue" evidence="13">
    <location>
        <position position="587"/>
    </location>
</feature>
<proteinExistence type="inferred from homology"/>
<evidence type="ECO:0000256" key="1">
    <source>
        <dbReference type="ARBA" id="ARBA00010220"/>
    </source>
</evidence>
<dbReference type="SUPFAM" id="SSF50729">
    <property type="entry name" value="PH domain-like"/>
    <property type="match status" value="1"/>
</dbReference>
<evidence type="ECO:0000256" key="6">
    <source>
        <dbReference type="ARBA" id="ARBA00075158"/>
    </source>
</evidence>
<dbReference type="InterPro" id="IPR001849">
    <property type="entry name" value="PH_domain"/>
</dbReference>
<dbReference type="SMART" id="SM00252">
    <property type="entry name" value="SH2"/>
    <property type="match status" value="1"/>
</dbReference>
<dbReference type="Gene3D" id="3.30.505.10">
    <property type="entry name" value="SH2 domain"/>
    <property type="match status" value="1"/>
</dbReference>
<dbReference type="PANTHER" id="PTHR10872">
    <property type="entry name" value="SH2B ADAPTER PROTEIN"/>
    <property type="match status" value="1"/>
</dbReference>
<dbReference type="GO" id="GO:0035556">
    <property type="term" value="P:intracellular signal transduction"/>
    <property type="evidence" value="ECO:0007669"/>
    <property type="project" value="TreeGrafter"/>
</dbReference>
<name>A0A7L2V209_9AVES</name>
<dbReference type="GO" id="GO:0002262">
    <property type="term" value="P:myeloid cell homeostasis"/>
    <property type="evidence" value="ECO:0007669"/>
    <property type="project" value="UniProtKB-ARBA"/>
</dbReference>
<dbReference type="PANTHER" id="PTHR10872:SF1">
    <property type="entry name" value="SH2B ADAPTER PROTEIN 3"/>
    <property type="match status" value="1"/>
</dbReference>
<dbReference type="OrthoDB" id="10047184at2759"/>
<dbReference type="GO" id="GO:1904893">
    <property type="term" value="P:negative regulation of receptor signaling pathway via STAT"/>
    <property type="evidence" value="ECO:0007669"/>
    <property type="project" value="UniProtKB-ARBA"/>
</dbReference>
<dbReference type="Pfam" id="PF00017">
    <property type="entry name" value="SH2"/>
    <property type="match status" value="1"/>
</dbReference>
<keyword evidence="14" id="KW-1185">Reference proteome</keyword>
<evidence type="ECO:0000313" key="13">
    <source>
        <dbReference type="EMBL" id="NXS51221.1"/>
    </source>
</evidence>
<dbReference type="FunFam" id="2.30.29.30:FF:000299">
    <property type="entry name" value="SH2B adapter protein 3 isoform X2"/>
    <property type="match status" value="1"/>
</dbReference>
<gene>
    <name evidence="13" type="primary">Sh2b3</name>
    <name evidence="13" type="ORF">BRALEP_R12816</name>
</gene>
<dbReference type="SUPFAM" id="SSF55550">
    <property type="entry name" value="SH2 domain"/>
    <property type="match status" value="1"/>
</dbReference>
<keyword evidence="3 9" id="KW-0727">SH2 domain</keyword>
<evidence type="ECO:0000256" key="5">
    <source>
        <dbReference type="ARBA" id="ARBA00073704"/>
    </source>
</evidence>
<dbReference type="Gene3D" id="6.10.140.110">
    <property type="match status" value="1"/>
</dbReference>
<evidence type="ECO:0000256" key="2">
    <source>
        <dbReference type="ARBA" id="ARBA00022553"/>
    </source>
</evidence>
<dbReference type="PROSITE" id="PS50001">
    <property type="entry name" value="SH2"/>
    <property type="match status" value="1"/>
</dbReference>
<evidence type="ECO:0000256" key="4">
    <source>
        <dbReference type="ARBA" id="ARBA00059956"/>
    </source>
</evidence>
<evidence type="ECO:0000313" key="14">
    <source>
        <dbReference type="Proteomes" id="UP000520535"/>
    </source>
</evidence>
<dbReference type="Proteomes" id="UP000520535">
    <property type="component" value="Unassembled WGS sequence"/>
</dbReference>
<comment type="function">
    <text evidence="4">Links T-cell receptor activation signal to phospholipase C-gamma-1, GRB2 and phosphatidylinositol 3-kinase.</text>
</comment>
<reference evidence="13 14" key="1">
    <citation type="submission" date="2019-09" db="EMBL/GenBank/DDBJ databases">
        <title>Bird 10,000 Genomes (B10K) Project - Family phase.</title>
        <authorList>
            <person name="Zhang G."/>
        </authorList>
    </citation>
    <scope>NUCLEOTIDE SEQUENCE [LARGE SCALE GENOMIC DNA]</scope>
    <source>
        <strain evidence="13">B10K-DU-012-52</strain>
    </source>
</reference>
<dbReference type="EMBL" id="VYZX01000049">
    <property type="protein sequence ID" value="NXS51221.1"/>
    <property type="molecule type" value="Genomic_DNA"/>
</dbReference>
<feature type="domain" description="PH" evidence="12">
    <location>
        <begin position="218"/>
        <end position="326"/>
    </location>
</feature>
<keyword evidence="2" id="KW-0597">Phosphoprotein</keyword>
<feature type="region of interest" description="Disordered" evidence="10">
    <location>
        <begin position="97"/>
        <end position="148"/>
    </location>
</feature>
<evidence type="ECO:0000256" key="10">
    <source>
        <dbReference type="SAM" id="MobiDB-lite"/>
    </source>
</evidence>
<feature type="compositionally biased region" description="Low complexity" evidence="10">
    <location>
        <begin position="513"/>
        <end position="527"/>
    </location>
</feature>
<dbReference type="InterPro" id="IPR036290">
    <property type="entry name" value="Phe_ZIP_sf"/>
</dbReference>
<dbReference type="AlphaFoldDB" id="A0A7L2V209"/>
<evidence type="ECO:0000256" key="9">
    <source>
        <dbReference type="PROSITE-ProRule" id="PRU00191"/>
    </source>
</evidence>
<evidence type="ECO:0000259" key="11">
    <source>
        <dbReference type="PROSITE" id="PS50001"/>
    </source>
</evidence>
<dbReference type="PROSITE" id="PS50003">
    <property type="entry name" value="PH_DOMAIN"/>
    <property type="match status" value="1"/>
</dbReference>
<dbReference type="Pfam" id="PF00169">
    <property type="entry name" value="PH"/>
    <property type="match status" value="1"/>
</dbReference>
<dbReference type="InterPro" id="IPR000980">
    <property type="entry name" value="SH2"/>
</dbReference>
<comment type="similarity">
    <text evidence="1">Belongs to the SH2B adapter family.</text>
</comment>
<dbReference type="SUPFAM" id="SSF109805">
    <property type="entry name" value="Phenylalanine zipper"/>
    <property type="match status" value="1"/>
</dbReference>
<dbReference type="GO" id="GO:0005886">
    <property type="term" value="C:plasma membrane"/>
    <property type="evidence" value="ECO:0007669"/>
    <property type="project" value="TreeGrafter"/>
</dbReference>
<evidence type="ECO:0000256" key="3">
    <source>
        <dbReference type="ARBA" id="ARBA00022999"/>
    </source>
</evidence>
<dbReference type="PRINTS" id="PR00401">
    <property type="entry name" value="SH2DOMAIN"/>
</dbReference>
<feature type="region of interest" description="Disordered" evidence="10">
    <location>
        <begin position="484"/>
        <end position="587"/>
    </location>
</feature>
<feature type="region of interest" description="Disordered" evidence="10">
    <location>
        <begin position="340"/>
        <end position="367"/>
    </location>
</feature>
<dbReference type="CDD" id="cd01231">
    <property type="entry name" value="PH_SH2B_family"/>
    <property type="match status" value="1"/>
</dbReference>